<dbReference type="InterPro" id="IPR000182">
    <property type="entry name" value="GNAT_dom"/>
</dbReference>
<dbReference type="EMBL" id="CAJEWD010000003">
    <property type="protein sequence ID" value="CAD2071314.1"/>
    <property type="molecule type" value="Genomic_DNA"/>
</dbReference>
<dbReference type="Proteomes" id="UP000589351">
    <property type="component" value="Unassembled WGS sequence"/>
</dbReference>
<name>A0A6V7R2M9_9STAP</name>
<dbReference type="InterPro" id="IPR016181">
    <property type="entry name" value="Acyl_CoA_acyltransferase"/>
</dbReference>
<evidence type="ECO:0000313" key="3">
    <source>
        <dbReference type="Proteomes" id="UP000589351"/>
    </source>
</evidence>
<dbReference type="PROSITE" id="PS51186">
    <property type="entry name" value="GNAT"/>
    <property type="match status" value="1"/>
</dbReference>
<dbReference type="AlphaFoldDB" id="A0A6V7R2M9"/>
<sequence length="269" mass="30558">MIEIKELTTIEELKALKHIEKAVWDMDPLPTHQTLTAVKNGGLVIGAYDGENLIGFSYGFAGFSGSQTYLCSHMLGIIDNYRSKKIGEKLKQKQRQVALRKGYSKMHWTFDPLETRNAYLNLSKLRGIVDVYIEDAYGAMEDGLNKGLPSDRFEVHWFLSSEHADKYSPPTIEAASLLNKIAYNNDVPTFGEHLEETLSQETYGVVVPNNIQELKQDAPDIALDWRLKTRRLFQELITAGYAAVHLYPHERTATYIFVKKESLNLGDEQ</sequence>
<evidence type="ECO:0000313" key="2">
    <source>
        <dbReference type="EMBL" id="CAD2071314.1"/>
    </source>
</evidence>
<dbReference type="Gene3D" id="3.40.630.30">
    <property type="match status" value="1"/>
</dbReference>
<dbReference type="RefSeq" id="WP_185124766.1">
    <property type="nucleotide sequence ID" value="NZ_CAJEWD010000003.1"/>
</dbReference>
<dbReference type="SUPFAM" id="SSF55729">
    <property type="entry name" value="Acyl-CoA N-acyltransferases (Nat)"/>
    <property type="match status" value="1"/>
</dbReference>
<comment type="caution">
    <text evidence="2">The sequence shown here is derived from an EMBL/GenBank/DDBJ whole genome shotgun (WGS) entry which is preliminary data.</text>
</comment>
<protein>
    <recommendedName>
        <fullName evidence="1">N-acetyltransferase domain-containing protein</fullName>
    </recommendedName>
</protein>
<reference evidence="2 3" key="1">
    <citation type="submission" date="2020-07" db="EMBL/GenBank/DDBJ databases">
        <authorList>
            <person name="Criscuolo A."/>
        </authorList>
    </citation>
    <scope>NUCLEOTIDE SEQUENCE [LARGE SCALE GENOMIC DNA]</scope>
    <source>
        <strain evidence="2">CIP111649</strain>
    </source>
</reference>
<gene>
    <name evidence="2" type="ORF">JEODO184_00200</name>
</gene>
<dbReference type="GO" id="GO:0016747">
    <property type="term" value="F:acyltransferase activity, transferring groups other than amino-acyl groups"/>
    <property type="evidence" value="ECO:0007669"/>
    <property type="project" value="InterPro"/>
</dbReference>
<feature type="domain" description="N-acetyltransferase" evidence="1">
    <location>
        <begin position="2"/>
        <end position="145"/>
    </location>
</feature>
<proteinExistence type="predicted"/>
<organism evidence="2 3">
    <name type="scientific">Jeotgalicoccus meleagridis</name>
    <dbReference type="NCBI Taxonomy" id="2759181"/>
    <lineage>
        <taxon>Bacteria</taxon>
        <taxon>Bacillati</taxon>
        <taxon>Bacillota</taxon>
        <taxon>Bacilli</taxon>
        <taxon>Bacillales</taxon>
        <taxon>Staphylococcaceae</taxon>
        <taxon>Jeotgalicoccus</taxon>
    </lineage>
</organism>
<dbReference type="PANTHER" id="PTHR41700">
    <property type="entry name" value="GCN5-RELATED N-ACETYLTRANSFERASE"/>
    <property type="match status" value="1"/>
</dbReference>
<keyword evidence="3" id="KW-1185">Reference proteome</keyword>
<accession>A0A6V7R2M9</accession>
<dbReference type="InterPro" id="IPR038764">
    <property type="entry name" value="GNAT_N_AcTrfase_prd"/>
</dbReference>
<evidence type="ECO:0000259" key="1">
    <source>
        <dbReference type="PROSITE" id="PS51186"/>
    </source>
</evidence>
<dbReference type="PANTHER" id="PTHR41700:SF1">
    <property type="entry name" value="N-ACETYLTRANSFERASE DOMAIN-CONTAINING PROTEIN"/>
    <property type="match status" value="1"/>
</dbReference>